<keyword evidence="3" id="KW-1185">Reference proteome</keyword>
<dbReference type="EMBL" id="KV453927">
    <property type="protein sequence ID" value="ODV74626.1"/>
    <property type="molecule type" value="Genomic_DNA"/>
</dbReference>
<dbReference type="GeneID" id="30990638"/>
<proteinExistence type="predicted"/>
<evidence type="ECO:0000313" key="3">
    <source>
        <dbReference type="Proteomes" id="UP000094389"/>
    </source>
</evidence>
<dbReference type="OrthoDB" id="5215911at2759"/>
<gene>
    <name evidence="2" type="ORF">CYBJADRAFT_171641</name>
</gene>
<keyword evidence="1" id="KW-1133">Transmembrane helix</keyword>
<dbReference type="RefSeq" id="XP_020071665.1">
    <property type="nucleotide sequence ID" value="XM_020216242.1"/>
</dbReference>
<feature type="non-terminal residue" evidence="2">
    <location>
        <position position="109"/>
    </location>
</feature>
<dbReference type="OMA" id="IMFIPRP"/>
<name>A0A1E4S521_CYBJN</name>
<dbReference type="Proteomes" id="UP000094389">
    <property type="component" value="Unassembled WGS sequence"/>
</dbReference>
<reference evidence="2 3" key="1">
    <citation type="journal article" date="2016" name="Proc. Natl. Acad. Sci. U.S.A.">
        <title>Comparative genomics of biotechnologically important yeasts.</title>
        <authorList>
            <person name="Riley R."/>
            <person name="Haridas S."/>
            <person name="Wolfe K.H."/>
            <person name="Lopes M.R."/>
            <person name="Hittinger C.T."/>
            <person name="Goeker M."/>
            <person name="Salamov A.A."/>
            <person name="Wisecaver J.H."/>
            <person name="Long T.M."/>
            <person name="Calvey C.H."/>
            <person name="Aerts A.L."/>
            <person name="Barry K.W."/>
            <person name="Choi C."/>
            <person name="Clum A."/>
            <person name="Coughlan A.Y."/>
            <person name="Deshpande S."/>
            <person name="Douglass A.P."/>
            <person name="Hanson S.J."/>
            <person name="Klenk H.-P."/>
            <person name="LaButti K.M."/>
            <person name="Lapidus A."/>
            <person name="Lindquist E.A."/>
            <person name="Lipzen A.M."/>
            <person name="Meier-Kolthoff J.P."/>
            <person name="Ohm R.A."/>
            <person name="Otillar R.P."/>
            <person name="Pangilinan J.L."/>
            <person name="Peng Y."/>
            <person name="Rokas A."/>
            <person name="Rosa C.A."/>
            <person name="Scheuner C."/>
            <person name="Sibirny A.A."/>
            <person name="Slot J.C."/>
            <person name="Stielow J.B."/>
            <person name="Sun H."/>
            <person name="Kurtzman C.P."/>
            <person name="Blackwell M."/>
            <person name="Grigoriev I.V."/>
            <person name="Jeffries T.W."/>
        </authorList>
    </citation>
    <scope>NUCLEOTIDE SEQUENCE [LARGE SCALE GENOMIC DNA]</scope>
    <source>
        <strain evidence="3">ATCC 18201 / CBS 1600 / BCRC 20928 / JCM 3617 / NBRC 0987 / NRRL Y-1542</strain>
    </source>
</reference>
<sequence length="109" mass="11812">MGGHHAINYESIPGNTNLVDLDGSMAARHSSGNKKIVLIPTPSDDPDDPLNWTPRRKWMSVFCMVVYTYGVGIPSAAIYSVLTNISEETGISLGNLNSGTGYMFLFFGL</sequence>
<evidence type="ECO:0000313" key="2">
    <source>
        <dbReference type="EMBL" id="ODV74626.1"/>
    </source>
</evidence>
<dbReference type="STRING" id="983966.A0A1E4S521"/>
<accession>A0A1E4S521</accession>
<keyword evidence="1" id="KW-0812">Transmembrane</keyword>
<organism evidence="2 3">
    <name type="scientific">Cyberlindnera jadinii (strain ATCC 18201 / CBS 1600 / BCRC 20928 / JCM 3617 / NBRC 0987 / NRRL Y-1542)</name>
    <name type="common">Torula yeast</name>
    <name type="synonym">Candida utilis</name>
    <dbReference type="NCBI Taxonomy" id="983966"/>
    <lineage>
        <taxon>Eukaryota</taxon>
        <taxon>Fungi</taxon>
        <taxon>Dikarya</taxon>
        <taxon>Ascomycota</taxon>
        <taxon>Saccharomycotina</taxon>
        <taxon>Saccharomycetes</taxon>
        <taxon>Phaffomycetales</taxon>
        <taxon>Phaffomycetaceae</taxon>
        <taxon>Cyberlindnera</taxon>
    </lineage>
</organism>
<feature type="transmembrane region" description="Helical" evidence="1">
    <location>
        <begin position="58"/>
        <end position="82"/>
    </location>
</feature>
<protein>
    <recommendedName>
        <fullName evidence="4">Major facilitator superfamily (MFS) profile domain-containing protein</fullName>
    </recommendedName>
</protein>
<evidence type="ECO:0008006" key="4">
    <source>
        <dbReference type="Google" id="ProtNLM"/>
    </source>
</evidence>
<keyword evidence="1" id="KW-0472">Membrane</keyword>
<evidence type="ECO:0000256" key="1">
    <source>
        <dbReference type="SAM" id="Phobius"/>
    </source>
</evidence>
<dbReference type="AlphaFoldDB" id="A0A1E4S521"/>